<dbReference type="PROSITE" id="PS51194">
    <property type="entry name" value="HELICASE_CTER"/>
    <property type="match status" value="1"/>
</dbReference>
<dbReference type="CDD" id="cd18012">
    <property type="entry name" value="DEXQc_arch_SWI2_SNF2"/>
    <property type="match status" value="1"/>
</dbReference>
<dbReference type="InterPro" id="IPR001650">
    <property type="entry name" value="Helicase_C-like"/>
</dbReference>
<keyword evidence="5" id="KW-1185">Reference proteome</keyword>
<comment type="caution">
    <text evidence="4">The sequence shown here is derived from an EMBL/GenBank/DDBJ whole genome shotgun (WGS) entry which is preliminary data.</text>
</comment>
<dbReference type="GO" id="GO:0005524">
    <property type="term" value="F:ATP binding"/>
    <property type="evidence" value="ECO:0007669"/>
    <property type="project" value="InterPro"/>
</dbReference>
<feature type="domain" description="Helicase ATP-binding" evidence="2">
    <location>
        <begin position="973"/>
        <end position="1129"/>
    </location>
</feature>
<dbReference type="SMART" id="SM00490">
    <property type="entry name" value="HELICc"/>
    <property type="match status" value="1"/>
</dbReference>
<dbReference type="Gene3D" id="3.40.50.300">
    <property type="entry name" value="P-loop containing nucleotide triphosphate hydrolases"/>
    <property type="match status" value="1"/>
</dbReference>
<dbReference type="CDD" id="cd18793">
    <property type="entry name" value="SF2_C_SNF"/>
    <property type="match status" value="1"/>
</dbReference>
<reference evidence="4 5" key="1">
    <citation type="submission" date="2019-08" db="EMBL/GenBank/DDBJ databases">
        <title>In-depth cultivation of the pig gut microbiome towards novel bacterial diversity and tailored functional studies.</title>
        <authorList>
            <person name="Wylensek D."/>
            <person name="Hitch T.C.A."/>
            <person name="Clavel T."/>
        </authorList>
    </citation>
    <scope>NUCLEOTIDE SEQUENCE [LARGE SCALE GENOMIC DNA]</scope>
    <source>
        <strain evidence="4 5">SM-530-WT-4B</strain>
    </source>
</reference>
<dbReference type="Gene3D" id="3.40.50.10810">
    <property type="entry name" value="Tandem AAA-ATPase domain"/>
    <property type="match status" value="1"/>
</dbReference>
<evidence type="ECO:0000256" key="1">
    <source>
        <dbReference type="ARBA" id="ARBA00022801"/>
    </source>
</evidence>
<name>A0A6L5YCX3_9BACT</name>
<evidence type="ECO:0000259" key="3">
    <source>
        <dbReference type="PROSITE" id="PS51194"/>
    </source>
</evidence>
<protein>
    <submittedName>
        <fullName evidence="4">DEAD/DEAH box helicase</fullName>
    </submittedName>
</protein>
<dbReference type="GO" id="GO:0016787">
    <property type="term" value="F:hydrolase activity"/>
    <property type="evidence" value="ECO:0007669"/>
    <property type="project" value="UniProtKB-KW"/>
</dbReference>
<dbReference type="Pfam" id="PF00271">
    <property type="entry name" value="Helicase_C"/>
    <property type="match status" value="1"/>
</dbReference>
<dbReference type="EMBL" id="VUNH01000004">
    <property type="protein sequence ID" value="MST55392.1"/>
    <property type="molecule type" value="Genomic_DNA"/>
</dbReference>
<dbReference type="PROSITE" id="PS51192">
    <property type="entry name" value="HELICASE_ATP_BIND_1"/>
    <property type="match status" value="1"/>
</dbReference>
<feature type="domain" description="Helicase C-terminal" evidence="3">
    <location>
        <begin position="1251"/>
        <end position="1410"/>
    </location>
</feature>
<evidence type="ECO:0000313" key="5">
    <source>
        <dbReference type="Proteomes" id="UP000473699"/>
    </source>
</evidence>
<dbReference type="SMART" id="SM00487">
    <property type="entry name" value="DEXDc"/>
    <property type="match status" value="1"/>
</dbReference>
<keyword evidence="4" id="KW-0347">Helicase</keyword>
<keyword evidence="1" id="KW-0378">Hydrolase</keyword>
<dbReference type="InterPro" id="IPR014001">
    <property type="entry name" value="Helicase_ATP-bd"/>
</dbReference>
<dbReference type="InterPro" id="IPR038718">
    <property type="entry name" value="SNF2-like_sf"/>
</dbReference>
<evidence type="ECO:0000313" key="4">
    <source>
        <dbReference type="EMBL" id="MST55392.1"/>
    </source>
</evidence>
<dbReference type="InterPro" id="IPR000330">
    <property type="entry name" value="SNF2_N"/>
</dbReference>
<dbReference type="RefSeq" id="WP_154528492.1">
    <property type="nucleotide sequence ID" value="NZ_VUNH01000004.1"/>
</dbReference>
<accession>A0A6L5YCX3</accession>
<dbReference type="InterPro" id="IPR049730">
    <property type="entry name" value="SNF2/RAD54-like_C"/>
</dbReference>
<gene>
    <name evidence="4" type="ORF">FYJ74_05010</name>
</gene>
<keyword evidence="4" id="KW-0547">Nucleotide-binding</keyword>
<dbReference type="Pfam" id="PF00176">
    <property type="entry name" value="SNF2-rel_dom"/>
    <property type="match status" value="1"/>
</dbReference>
<dbReference type="Proteomes" id="UP000473699">
    <property type="component" value="Unassembled WGS sequence"/>
</dbReference>
<evidence type="ECO:0000259" key="2">
    <source>
        <dbReference type="PROSITE" id="PS51192"/>
    </source>
</evidence>
<dbReference type="SUPFAM" id="SSF52540">
    <property type="entry name" value="P-loop containing nucleoside triphosphate hydrolases"/>
    <property type="match status" value="2"/>
</dbReference>
<dbReference type="GO" id="GO:0004386">
    <property type="term" value="F:helicase activity"/>
    <property type="evidence" value="ECO:0007669"/>
    <property type="project" value="UniProtKB-KW"/>
</dbReference>
<dbReference type="PANTHER" id="PTHR10799">
    <property type="entry name" value="SNF2/RAD54 HELICASE FAMILY"/>
    <property type="match status" value="1"/>
</dbReference>
<proteinExistence type="predicted"/>
<organism evidence="4 5">
    <name type="scientific">Pyramidobacter porci</name>
    <dbReference type="NCBI Taxonomy" id="2605789"/>
    <lineage>
        <taxon>Bacteria</taxon>
        <taxon>Thermotogati</taxon>
        <taxon>Synergistota</taxon>
        <taxon>Synergistia</taxon>
        <taxon>Synergistales</taxon>
        <taxon>Dethiosulfovibrionaceae</taxon>
        <taxon>Pyramidobacter</taxon>
    </lineage>
</organism>
<sequence length="1419" mass="156040">MQNDFERERLFSLCRGMDGDERHAFRILAAAFGPVAKTTYEMMLRSQGARRISPSLPNFDAAALPRWERLGIVGRERGAEGKGWLVVLPIRELVARETVREKTFALYCEAVESTLRLSRLRAGSSGGCRVFKELWHAVYFLRKYFYLGDSESFIRLVTPGFAGGKATEEQCLSVFAATVLNNPFDDEMFSALPEVMRPFFLETLRLTKSGPELRAFVTAEEEKLCRSGDFPELAAALADQYCHAGLFAKAMELAPMLGDAGRDRLQAVDALVRGDLEAARKNYARLARRPKRRAGEASPPVNLWDPFYIPLLAALREAPDKISSAAHKESNRTEWARGGVLYDALGLLAKGSSANQAALFAGHDLVKTLGKAVRSMLCAPPGQDEKALDERLTRLMDAYCLGAADLCHLLLAARWIAPGLAQKWQPFYRIAAFHLNSLGMSFVASELESAGEALSGRQDNGWHPLRDLFSPLPPWECALDALETLADGGSSRGGEKGERRLLWLVELARPEWRKEDEPIVAVRPLEQTLQAAGKWSKGREVALSSIANGLERIPGLSEQERRVADAVYDRGSYGKSELWLDGTQALHILAGLPNLVRADDLSPLEVVAGEPQLEVTSVPSGCRILMTPANPRGREYVVSEESPSRLRVTHFTQMHRNIFAILGGGGAVVPEEARARTLKILSRLAANVTVQSELDGAPPSVPVEEADARLHVQLSPCGDGLNAEIVVRPSGGEGISCRPGGGVPSLFGLKRDDAGNERRVQVRRNLAVEARKMKELFAVCPALAENGDPDDGRARIDAPDACLELLLQLQKIPDVVVEWPRGGAMTVRRELDGSAMLGAIQSSGTDWFALSGTAAVDRELTLSLCQLMELLRQRRGRFVPVGEGQFVALTREFQRRLEALDAMTDAKGQELRVPPLAAAAVAELFDEGALAADKRWRELCERFAEAQRLAPETPRTLRVQLRPYQLEGFRWLARLAHWGAGACLADDMGLGKTVQTLALLLHRAEGGPALVAAPTSVCGNWTEEAARFAPTLNVIDYRSAGREKVLAALKPFDVVLTSYGLLQSDAESFAQKRWHTVVLDEAQAVKNMSTKRSAAVMGLHGDFRMIMTGTPIENRLSELWNLFRFLNPGLLGSLERFNRRFASPIAAGDDSARGRLRRAIAPFLLRRVKEQVLDDLPERTEVTRRIELSPQERAFYEALRQSAVETINAAGNSPEEDKRFAVFAQLMKLRRCCCAVSLVSDGVGAAIPSSKLEALLELVDELRESGHRALVFSQFTDHLRLIEQALAERGVPCLYLDGSTPPGKRAELVSSFQSGRGDCFLISLRAGGTGLNLTGADFVVHMDPWWNPAVEDQASDRAYRIGQTRPVAVYRFVAAHTVEEKIVELHRSKRRLADSLLAGAEAPRSLDLEALASLIREEA</sequence>
<dbReference type="InterPro" id="IPR027417">
    <property type="entry name" value="P-loop_NTPase"/>
</dbReference>
<keyword evidence="4" id="KW-0067">ATP-binding</keyword>